<organism evidence="2">
    <name type="scientific">Zeugodacus cucurbitae</name>
    <name type="common">Melon fruit fly</name>
    <name type="synonym">Bactrocera cucurbitae</name>
    <dbReference type="NCBI Taxonomy" id="28588"/>
    <lineage>
        <taxon>Eukaryota</taxon>
        <taxon>Metazoa</taxon>
        <taxon>Ecdysozoa</taxon>
        <taxon>Arthropoda</taxon>
        <taxon>Hexapoda</taxon>
        <taxon>Insecta</taxon>
        <taxon>Pterygota</taxon>
        <taxon>Neoptera</taxon>
        <taxon>Endopterygota</taxon>
        <taxon>Diptera</taxon>
        <taxon>Brachycera</taxon>
        <taxon>Muscomorpha</taxon>
        <taxon>Tephritoidea</taxon>
        <taxon>Tephritidae</taxon>
        <taxon>Zeugodacus</taxon>
        <taxon>Zeugodacus</taxon>
    </lineage>
</organism>
<reference evidence="2" key="2">
    <citation type="journal article" date="2015" name="Gigascience">
        <title>Reconstructing a comprehensive transcriptome assembly of a white-pupal translocated strain of the pest fruit fly Bactrocera cucurbitae.</title>
        <authorList>
            <person name="Sim S.B."/>
            <person name="Calla B."/>
            <person name="Hall B."/>
            <person name="DeRego T."/>
            <person name="Geib S.M."/>
        </authorList>
    </citation>
    <scope>NUCLEOTIDE SEQUENCE</scope>
</reference>
<feature type="signal peptide" evidence="1">
    <location>
        <begin position="1"/>
        <end position="21"/>
    </location>
</feature>
<keyword evidence="1" id="KW-0732">Signal</keyword>
<proteinExistence type="predicted"/>
<reference evidence="2" key="1">
    <citation type="submission" date="2014-11" db="EMBL/GenBank/DDBJ databases">
        <authorList>
            <person name="Geib S."/>
        </authorList>
    </citation>
    <scope>NUCLEOTIDE SEQUENCE</scope>
</reference>
<sequence>MDHAALKLLISIVFLSSTTLSEKLTDNTNANYISILDGDAVVWEHYGYLTHYTNLTMYSIMNEDTKNLTNLFPQSHMRKIIDSDIMHIETLLRTVNVHHRQTRSLNFLGTTLKIIAGTPDFDDFQRLQMRQDMLVASNNKQYRINTHIQQNILEITDKINQIIATT</sequence>
<evidence type="ECO:0000313" key="2">
    <source>
        <dbReference type="EMBL" id="JAD12773.1"/>
    </source>
</evidence>
<gene>
    <name evidence="2" type="primary">env_3</name>
    <name evidence="2" type="ORF">g.10236</name>
</gene>
<dbReference type="EMBL" id="GBXI01001519">
    <property type="protein sequence ID" value="JAD12773.1"/>
    <property type="molecule type" value="Transcribed_RNA"/>
</dbReference>
<protein>
    <submittedName>
        <fullName evidence="2">Retrovirus-related Env polyprotein from transposon gypsy</fullName>
    </submittedName>
</protein>
<dbReference type="InterPro" id="IPR009882">
    <property type="entry name" value="Gypsy"/>
</dbReference>
<evidence type="ECO:0000256" key="1">
    <source>
        <dbReference type="SAM" id="SignalP"/>
    </source>
</evidence>
<dbReference type="AlphaFoldDB" id="A0A0A1XQH0"/>
<name>A0A0A1XQH0_ZEUCU</name>
<feature type="chain" id="PRO_5001995036" evidence="1">
    <location>
        <begin position="22"/>
        <end position="166"/>
    </location>
</feature>
<accession>A0A0A1XQH0</accession>
<dbReference type="Pfam" id="PF07253">
    <property type="entry name" value="Gypsy"/>
    <property type="match status" value="1"/>
</dbReference>